<dbReference type="RefSeq" id="XP_007539570.1">
    <property type="nucleotide sequence ID" value="XM_007539508.1"/>
</dbReference>
<keyword evidence="6" id="KW-1185">Reference proteome</keyword>
<evidence type="ECO:0000256" key="2">
    <source>
        <dbReference type="ARBA" id="ARBA00008650"/>
    </source>
</evidence>
<dbReference type="InParanoid" id="A0A1S3ARK8"/>
<comment type="similarity">
    <text evidence="2">Belongs to the secretoglobin family.</text>
</comment>
<reference evidence="6" key="1">
    <citation type="submission" date="2025-05" db="UniProtKB">
        <authorList>
            <consortium name="RefSeq"/>
        </authorList>
    </citation>
    <scope>NUCLEOTIDE SEQUENCE [LARGE SCALE GENOMIC DNA]</scope>
</reference>
<reference evidence="7" key="2">
    <citation type="submission" date="2025-08" db="UniProtKB">
        <authorList>
            <consortium name="RefSeq"/>
        </authorList>
    </citation>
    <scope>IDENTIFICATION</scope>
</reference>
<evidence type="ECO:0000313" key="7">
    <source>
        <dbReference type="RefSeq" id="XP_007539570.1"/>
    </source>
</evidence>
<dbReference type="InterPro" id="IPR016126">
    <property type="entry name" value="Secretoglobin"/>
</dbReference>
<keyword evidence="4 5" id="KW-0732">Signal</keyword>
<dbReference type="InterPro" id="IPR006178">
    <property type="entry name" value="CH1-like"/>
</dbReference>
<proteinExistence type="inferred from homology"/>
<dbReference type="AlphaFoldDB" id="A0A1S3ARK8"/>
<evidence type="ECO:0000256" key="4">
    <source>
        <dbReference type="ARBA" id="ARBA00022729"/>
    </source>
</evidence>
<accession>A0A1S3ARK8</accession>
<keyword evidence="3" id="KW-0964">Secreted</keyword>
<dbReference type="GO" id="GO:0005576">
    <property type="term" value="C:extracellular region"/>
    <property type="evidence" value="ECO:0007669"/>
    <property type="project" value="UniProtKB-SubCell"/>
</dbReference>
<protein>
    <submittedName>
        <fullName evidence="7">Major allergen I polypeptide chain 1-like</fullName>
    </submittedName>
</protein>
<dbReference type="PROSITE" id="PS51311">
    <property type="entry name" value="SCGB"/>
    <property type="match status" value="1"/>
</dbReference>
<dbReference type="InterPro" id="IPR035960">
    <property type="entry name" value="Secretoglobin_sf"/>
</dbReference>
<dbReference type="InterPro" id="IPR053723">
    <property type="entry name" value="Secretoglobin_Domain_sf"/>
</dbReference>
<evidence type="ECO:0000313" key="6">
    <source>
        <dbReference type="Proteomes" id="UP001652624"/>
    </source>
</evidence>
<feature type="signal peptide" evidence="5">
    <location>
        <begin position="1"/>
        <end position="26"/>
    </location>
</feature>
<feature type="chain" id="PRO_5010226251" evidence="5">
    <location>
        <begin position="27"/>
        <end position="96"/>
    </location>
</feature>
<dbReference type="PRINTS" id="PR00827">
    <property type="entry name" value="FELALLERGEN"/>
</dbReference>
<dbReference type="Proteomes" id="UP001652624">
    <property type="component" value="Chromosome 2"/>
</dbReference>
<dbReference type="SMART" id="SM00096">
    <property type="entry name" value="UTG"/>
    <property type="match status" value="1"/>
</dbReference>
<gene>
    <name evidence="7" type="primary">LOC103128624</name>
</gene>
<dbReference type="Gene3D" id="1.20.920.50">
    <property type="match status" value="1"/>
</dbReference>
<evidence type="ECO:0000256" key="5">
    <source>
        <dbReference type="SAM" id="SignalP"/>
    </source>
</evidence>
<evidence type="ECO:0000256" key="3">
    <source>
        <dbReference type="ARBA" id="ARBA00022525"/>
    </source>
</evidence>
<dbReference type="eggNOG" id="ENOG502RTYP">
    <property type="taxonomic scope" value="Eukaryota"/>
</dbReference>
<name>A0A1S3ARK8_ERIEU</name>
<comment type="subcellular location">
    <subcellularLocation>
        <location evidence="1">Secreted</location>
    </subcellularLocation>
</comment>
<dbReference type="GeneID" id="103128624"/>
<sequence length="96" mass="10763">MKWAAVLGLLWSTLLLLLLLPSGGNSKICPAVMEDIDMFLMGSQKEYVNLVASYQNKTLVKENAENLKQCVDTKLTAEEKRMVLNVLDKMENSLLC</sequence>
<dbReference type="PANTHER" id="PTHR21226:SF8">
    <property type="entry name" value="ABPA10-RELATED"/>
    <property type="match status" value="1"/>
</dbReference>
<dbReference type="PANTHER" id="PTHR21226">
    <property type="entry name" value="ABPA10-RELATED"/>
    <property type="match status" value="1"/>
</dbReference>
<evidence type="ECO:0000256" key="1">
    <source>
        <dbReference type="ARBA" id="ARBA00004613"/>
    </source>
</evidence>
<organism evidence="6 7">
    <name type="scientific">Erinaceus europaeus</name>
    <name type="common">Western European hedgehog</name>
    <dbReference type="NCBI Taxonomy" id="9365"/>
    <lineage>
        <taxon>Eukaryota</taxon>
        <taxon>Metazoa</taxon>
        <taxon>Chordata</taxon>
        <taxon>Craniata</taxon>
        <taxon>Vertebrata</taxon>
        <taxon>Euteleostomi</taxon>
        <taxon>Mammalia</taxon>
        <taxon>Eutheria</taxon>
        <taxon>Laurasiatheria</taxon>
        <taxon>Eulipotyphla</taxon>
        <taxon>Erinaceidae</taxon>
        <taxon>Erinaceinae</taxon>
        <taxon>Erinaceus</taxon>
    </lineage>
</organism>
<dbReference type="Pfam" id="PF01099">
    <property type="entry name" value="Uteroglobin"/>
    <property type="match status" value="1"/>
</dbReference>
<dbReference type="GO" id="GO:0005496">
    <property type="term" value="F:steroid binding"/>
    <property type="evidence" value="ECO:0007669"/>
    <property type="project" value="TreeGrafter"/>
</dbReference>
<dbReference type="SUPFAM" id="SSF48201">
    <property type="entry name" value="Uteroglobin-like"/>
    <property type="match status" value="1"/>
</dbReference>
<dbReference type="OrthoDB" id="9450650at2759"/>